<dbReference type="CDD" id="cd00082">
    <property type="entry name" value="HisKA"/>
    <property type="match status" value="1"/>
</dbReference>
<feature type="transmembrane region" description="Helical" evidence="9">
    <location>
        <begin position="159"/>
        <end position="181"/>
    </location>
</feature>
<evidence type="ECO:0000256" key="4">
    <source>
        <dbReference type="ARBA" id="ARBA00022679"/>
    </source>
</evidence>
<dbReference type="InterPro" id="IPR036097">
    <property type="entry name" value="HisK_dim/P_sf"/>
</dbReference>
<dbReference type="InterPro" id="IPR004358">
    <property type="entry name" value="Sig_transdc_His_kin-like_C"/>
</dbReference>
<feature type="transmembrane region" description="Helical" evidence="9">
    <location>
        <begin position="39"/>
        <end position="57"/>
    </location>
</feature>
<dbReference type="RefSeq" id="WP_046525982.1">
    <property type="nucleotide sequence ID" value="NZ_LAYY01000097.1"/>
</dbReference>
<dbReference type="GO" id="GO:0000155">
    <property type="term" value="F:phosphorelay sensor kinase activity"/>
    <property type="evidence" value="ECO:0007669"/>
    <property type="project" value="InterPro"/>
</dbReference>
<protein>
    <recommendedName>
        <fullName evidence="2">histidine kinase</fullName>
        <ecNumber evidence="2">2.7.13.3</ecNumber>
    </recommendedName>
</protein>
<keyword evidence="9" id="KW-1133">Transmembrane helix</keyword>
<dbReference type="InterPro" id="IPR003661">
    <property type="entry name" value="HisK_dim/P_dom"/>
</dbReference>
<dbReference type="Pfam" id="PF02518">
    <property type="entry name" value="HATPase_c"/>
    <property type="match status" value="1"/>
</dbReference>
<gene>
    <name evidence="11" type="ORF">WQ57_23010</name>
</gene>
<proteinExistence type="predicted"/>
<dbReference type="SMART" id="SM00388">
    <property type="entry name" value="HisKA"/>
    <property type="match status" value="1"/>
</dbReference>
<evidence type="ECO:0000313" key="12">
    <source>
        <dbReference type="Proteomes" id="UP000034166"/>
    </source>
</evidence>
<comment type="catalytic activity">
    <reaction evidence="1">
        <text>ATP + protein L-histidine = ADP + protein N-phospho-L-histidine.</text>
        <dbReference type="EC" id="2.7.13.3"/>
    </reaction>
</comment>
<dbReference type="Proteomes" id="UP000034166">
    <property type="component" value="Unassembled WGS sequence"/>
</dbReference>
<accession>A0A0M2SJH7</accession>
<dbReference type="AlphaFoldDB" id="A0A0M2SJH7"/>
<dbReference type="EMBL" id="LAYY01000097">
    <property type="protein sequence ID" value="KKK34423.1"/>
    <property type="molecule type" value="Genomic_DNA"/>
</dbReference>
<dbReference type="GO" id="GO:0005524">
    <property type="term" value="F:ATP binding"/>
    <property type="evidence" value="ECO:0007669"/>
    <property type="project" value="UniProtKB-KW"/>
</dbReference>
<dbReference type="PATRIC" id="fig|1408103.3.peg.4963"/>
<evidence type="ECO:0000256" key="2">
    <source>
        <dbReference type="ARBA" id="ARBA00012438"/>
    </source>
</evidence>
<feature type="transmembrane region" description="Helical" evidence="9">
    <location>
        <begin position="69"/>
        <end position="92"/>
    </location>
</feature>
<evidence type="ECO:0000313" key="11">
    <source>
        <dbReference type="EMBL" id="KKK34423.1"/>
    </source>
</evidence>
<dbReference type="PRINTS" id="PR00344">
    <property type="entry name" value="BCTRLSENSOR"/>
</dbReference>
<keyword evidence="3" id="KW-0597">Phosphoprotein</keyword>
<evidence type="ECO:0000256" key="3">
    <source>
        <dbReference type="ARBA" id="ARBA00022553"/>
    </source>
</evidence>
<dbReference type="Gene3D" id="3.30.565.10">
    <property type="entry name" value="Histidine kinase-like ATPase, C-terminal domain"/>
    <property type="match status" value="1"/>
</dbReference>
<dbReference type="Pfam" id="PF00512">
    <property type="entry name" value="HisKA"/>
    <property type="match status" value="1"/>
</dbReference>
<evidence type="ECO:0000256" key="6">
    <source>
        <dbReference type="ARBA" id="ARBA00022777"/>
    </source>
</evidence>
<dbReference type="PANTHER" id="PTHR43065">
    <property type="entry name" value="SENSOR HISTIDINE KINASE"/>
    <property type="match status" value="1"/>
</dbReference>
<dbReference type="Gene3D" id="1.10.287.130">
    <property type="match status" value="1"/>
</dbReference>
<keyword evidence="7" id="KW-0067">ATP-binding</keyword>
<dbReference type="SUPFAM" id="SSF47384">
    <property type="entry name" value="Homodimeric domain of signal transducing histidine kinase"/>
    <property type="match status" value="1"/>
</dbReference>
<feature type="transmembrane region" description="Helical" evidence="9">
    <location>
        <begin position="98"/>
        <end position="117"/>
    </location>
</feature>
<evidence type="ECO:0000256" key="1">
    <source>
        <dbReference type="ARBA" id="ARBA00000085"/>
    </source>
</evidence>
<reference evidence="11 12" key="1">
    <citation type="submission" date="2015-04" db="EMBL/GenBank/DDBJ databases">
        <title>Taxonomic description and genome sequence of Bacillus campisalis sp. nov., a novel member of the genus Bacillus isolated from solar saltern.</title>
        <authorList>
            <person name="Mathan Kumar R."/>
            <person name="Kaur G."/>
            <person name="Kumar A."/>
            <person name="Singh N.K."/>
            <person name="Kaur N."/>
            <person name="Kumar N."/>
            <person name="Mayilraj S."/>
        </authorList>
    </citation>
    <scope>NUCLEOTIDE SEQUENCE [LARGE SCALE GENOMIC DNA]</scope>
    <source>
        <strain evidence="11 12">SA2-6</strain>
    </source>
</reference>
<keyword evidence="9" id="KW-0472">Membrane</keyword>
<keyword evidence="4" id="KW-0808">Transferase</keyword>
<sequence length="421" mass="47396">MEITRHFLFNLSLLLIFMFISLMWTERIGTNSIPKRTATLYYISSIFLCFAFSYNLTDTIRLDLRDVPVIIGGLYLGIGPLLAATAILTRALDGIDSGILTHILFYGLLAFSLWRLHPWFIGQKAKWRIIFAVLATFIVSFGTVVHIEWINPPHEKFDVWMAYLFIPSLGTCILAYSVEFVRKNLLMRKHLIKSKKLEVVEQMGAAISHEIRNPLTAAIGFVQLLQEDRVQPSKRKEYLSLVKGELESAEKVIQDYLTFSKPSFGAVEVLNIRRELAHVLTIVQPLANKNSVRITSDFAGVGFVEGDRQKFRQCFLNVLKNGIEAMPSGGELVVETLFTPAHVGITIKDTGIGMTKDQLDRLGEPYYSTKEGKGTGLGMMVVYSIVRAMKGTIQVESSEGEGTAFHFMFPSTRNIRKENLS</sequence>
<evidence type="ECO:0000256" key="5">
    <source>
        <dbReference type="ARBA" id="ARBA00022741"/>
    </source>
</evidence>
<comment type="caution">
    <text evidence="11">The sequence shown here is derived from an EMBL/GenBank/DDBJ whole genome shotgun (WGS) entry which is preliminary data.</text>
</comment>
<dbReference type="PROSITE" id="PS50109">
    <property type="entry name" value="HIS_KIN"/>
    <property type="match status" value="1"/>
</dbReference>
<keyword evidence="9" id="KW-0812">Transmembrane</keyword>
<feature type="transmembrane region" description="Helical" evidence="9">
    <location>
        <begin position="129"/>
        <end position="147"/>
    </location>
</feature>
<dbReference type="SMART" id="SM00387">
    <property type="entry name" value="HATPase_c"/>
    <property type="match status" value="1"/>
</dbReference>
<name>A0A0M2SJH7_9BACI</name>
<dbReference type="InterPro" id="IPR036890">
    <property type="entry name" value="HATPase_C_sf"/>
</dbReference>
<dbReference type="SUPFAM" id="SSF55874">
    <property type="entry name" value="ATPase domain of HSP90 chaperone/DNA topoisomerase II/histidine kinase"/>
    <property type="match status" value="1"/>
</dbReference>
<keyword evidence="5" id="KW-0547">Nucleotide-binding</keyword>
<keyword evidence="6 11" id="KW-0418">Kinase</keyword>
<feature type="transmembrane region" description="Helical" evidence="9">
    <location>
        <begin position="7"/>
        <end position="24"/>
    </location>
</feature>
<evidence type="ECO:0000259" key="10">
    <source>
        <dbReference type="PROSITE" id="PS50109"/>
    </source>
</evidence>
<organism evidence="11 12">
    <name type="scientific">Mesobacillus campisalis</name>
    <dbReference type="NCBI Taxonomy" id="1408103"/>
    <lineage>
        <taxon>Bacteria</taxon>
        <taxon>Bacillati</taxon>
        <taxon>Bacillota</taxon>
        <taxon>Bacilli</taxon>
        <taxon>Bacillales</taxon>
        <taxon>Bacillaceae</taxon>
        <taxon>Mesobacillus</taxon>
    </lineage>
</organism>
<dbReference type="EC" id="2.7.13.3" evidence="2"/>
<keyword evidence="8" id="KW-0902">Two-component regulatory system</keyword>
<dbReference type="OrthoDB" id="9815750at2"/>
<evidence type="ECO:0000256" key="8">
    <source>
        <dbReference type="ARBA" id="ARBA00023012"/>
    </source>
</evidence>
<dbReference type="InterPro" id="IPR005467">
    <property type="entry name" value="His_kinase_dom"/>
</dbReference>
<keyword evidence="12" id="KW-1185">Reference proteome</keyword>
<evidence type="ECO:0000256" key="9">
    <source>
        <dbReference type="SAM" id="Phobius"/>
    </source>
</evidence>
<feature type="domain" description="Histidine kinase" evidence="10">
    <location>
        <begin position="206"/>
        <end position="413"/>
    </location>
</feature>
<evidence type="ECO:0000256" key="7">
    <source>
        <dbReference type="ARBA" id="ARBA00022840"/>
    </source>
</evidence>
<dbReference type="InterPro" id="IPR003594">
    <property type="entry name" value="HATPase_dom"/>
</dbReference>
<dbReference type="PANTHER" id="PTHR43065:SF46">
    <property type="entry name" value="C4-DICARBOXYLATE TRANSPORT SENSOR PROTEIN DCTB"/>
    <property type="match status" value="1"/>
</dbReference>